<sequence length="77" mass="8409">MCDQVVLQSLDLAYPRTPDTETVSLNLLLVGTIPSQRPSATASLTVCTRALRSLQTTRKVGSRSATSIPPFSWYNPE</sequence>
<name>A0A8X6FF37_TRICU</name>
<evidence type="ECO:0000313" key="1">
    <source>
        <dbReference type="EMBL" id="GFQ77831.1"/>
    </source>
</evidence>
<proteinExistence type="predicted"/>
<dbReference type="Proteomes" id="UP000887116">
    <property type="component" value="Unassembled WGS sequence"/>
</dbReference>
<comment type="caution">
    <text evidence="1">The sequence shown here is derived from an EMBL/GenBank/DDBJ whole genome shotgun (WGS) entry which is preliminary data.</text>
</comment>
<dbReference type="EMBL" id="BMAO01031814">
    <property type="protein sequence ID" value="GFQ77831.1"/>
    <property type="molecule type" value="Genomic_DNA"/>
</dbReference>
<keyword evidence="2" id="KW-1185">Reference proteome</keyword>
<reference evidence="1" key="1">
    <citation type="submission" date="2020-07" db="EMBL/GenBank/DDBJ databases">
        <title>Multicomponent nature underlies the extraordinary mechanical properties of spider dragline silk.</title>
        <authorList>
            <person name="Kono N."/>
            <person name="Nakamura H."/>
            <person name="Mori M."/>
            <person name="Yoshida Y."/>
            <person name="Ohtoshi R."/>
            <person name="Malay A.D."/>
            <person name="Moran D.A.P."/>
            <person name="Tomita M."/>
            <person name="Numata K."/>
            <person name="Arakawa K."/>
        </authorList>
    </citation>
    <scope>NUCLEOTIDE SEQUENCE</scope>
</reference>
<accession>A0A8X6FF37</accession>
<dbReference type="AlphaFoldDB" id="A0A8X6FF37"/>
<gene>
    <name evidence="1" type="ORF">TNCT_711651</name>
</gene>
<organism evidence="1 2">
    <name type="scientific">Trichonephila clavata</name>
    <name type="common">Joro spider</name>
    <name type="synonym">Nephila clavata</name>
    <dbReference type="NCBI Taxonomy" id="2740835"/>
    <lineage>
        <taxon>Eukaryota</taxon>
        <taxon>Metazoa</taxon>
        <taxon>Ecdysozoa</taxon>
        <taxon>Arthropoda</taxon>
        <taxon>Chelicerata</taxon>
        <taxon>Arachnida</taxon>
        <taxon>Araneae</taxon>
        <taxon>Araneomorphae</taxon>
        <taxon>Entelegynae</taxon>
        <taxon>Araneoidea</taxon>
        <taxon>Nephilidae</taxon>
        <taxon>Trichonephila</taxon>
    </lineage>
</organism>
<evidence type="ECO:0000313" key="2">
    <source>
        <dbReference type="Proteomes" id="UP000887116"/>
    </source>
</evidence>
<protein>
    <submittedName>
        <fullName evidence="1">Uncharacterized protein</fullName>
    </submittedName>
</protein>